<sequence>MLQLTKRKAAVKNKNHNKKGKFCTKTKAENNAEVNILEEQLKMNLNNTFSERD</sequence>
<organism evidence="2 3">
    <name type="scientific">Funneliformis mosseae</name>
    <name type="common">Endomycorrhizal fungus</name>
    <name type="synonym">Glomus mosseae</name>
    <dbReference type="NCBI Taxonomy" id="27381"/>
    <lineage>
        <taxon>Eukaryota</taxon>
        <taxon>Fungi</taxon>
        <taxon>Fungi incertae sedis</taxon>
        <taxon>Mucoromycota</taxon>
        <taxon>Glomeromycotina</taxon>
        <taxon>Glomeromycetes</taxon>
        <taxon>Glomerales</taxon>
        <taxon>Glomeraceae</taxon>
        <taxon>Funneliformis</taxon>
    </lineage>
</organism>
<evidence type="ECO:0000256" key="1">
    <source>
        <dbReference type="SAM" id="MobiDB-lite"/>
    </source>
</evidence>
<evidence type="ECO:0000313" key="3">
    <source>
        <dbReference type="Proteomes" id="UP000789375"/>
    </source>
</evidence>
<dbReference type="Proteomes" id="UP000789375">
    <property type="component" value="Unassembled WGS sequence"/>
</dbReference>
<dbReference type="EMBL" id="CAJVPP010006395">
    <property type="protein sequence ID" value="CAG8677722.1"/>
    <property type="molecule type" value="Genomic_DNA"/>
</dbReference>
<evidence type="ECO:0000313" key="2">
    <source>
        <dbReference type="EMBL" id="CAG8677722.1"/>
    </source>
</evidence>
<reference evidence="2" key="1">
    <citation type="submission" date="2021-06" db="EMBL/GenBank/DDBJ databases">
        <authorList>
            <person name="Kallberg Y."/>
            <person name="Tangrot J."/>
            <person name="Rosling A."/>
        </authorList>
    </citation>
    <scope>NUCLEOTIDE SEQUENCE</scope>
    <source>
        <strain evidence="2">87-6 pot B 2015</strain>
    </source>
</reference>
<comment type="caution">
    <text evidence="2">The sequence shown here is derived from an EMBL/GenBank/DDBJ whole genome shotgun (WGS) entry which is preliminary data.</text>
</comment>
<gene>
    <name evidence="2" type="ORF">FMOSSE_LOCUS12728</name>
</gene>
<proteinExistence type="predicted"/>
<keyword evidence="3" id="KW-1185">Reference proteome</keyword>
<protein>
    <submittedName>
        <fullName evidence="2">11367_t:CDS:1</fullName>
    </submittedName>
</protein>
<feature type="region of interest" description="Disordered" evidence="1">
    <location>
        <begin position="1"/>
        <end position="21"/>
    </location>
</feature>
<accession>A0A9N9EHR0</accession>
<name>A0A9N9EHR0_FUNMO</name>
<dbReference type="AlphaFoldDB" id="A0A9N9EHR0"/>